<reference evidence="2 3" key="1">
    <citation type="submission" date="2013-02" db="EMBL/GenBank/DDBJ databases">
        <title>The Genome Sequence of Plasmodium vinckei petteri CR.</title>
        <authorList>
            <consortium name="The Broad Institute Genome Sequencing Platform"/>
            <consortium name="The Broad Institute Genome Sequencing Center for Infectious Disease"/>
            <person name="Neafsey D."/>
            <person name="Cheeseman I."/>
            <person name="Volkman S."/>
            <person name="Adams J."/>
            <person name="Walker B."/>
            <person name="Young S.K."/>
            <person name="Zeng Q."/>
            <person name="Gargeya S."/>
            <person name="Fitzgerald M."/>
            <person name="Haas B."/>
            <person name="Abouelleil A."/>
            <person name="Alvarado L."/>
            <person name="Arachchi H.M."/>
            <person name="Berlin A.M."/>
            <person name="Chapman S.B."/>
            <person name="Dewar J."/>
            <person name="Goldberg J."/>
            <person name="Griggs A."/>
            <person name="Gujja S."/>
            <person name="Hansen M."/>
            <person name="Howarth C."/>
            <person name="Imamovic A."/>
            <person name="Larimer J."/>
            <person name="McCowan C."/>
            <person name="Murphy C."/>
            <person name="Neiman D."/>
            <person name="Pearson M."/>
            <person name="Priest M."/>
            <person name="Roberts A."/>
            <person name="Saif S."/>
            <person name="Shea T."/>
            <person name="Sisk P."/>
            <person name="Sykes S."/>
            <person name="Wortman J."/>
            <person name="Nusbaum C."/>
            <person name="Birren B."/>
        </authorList>
    </citation>
    <scope>NUCLEOTIDE SEQUENCE [LARGE SCALE GENOMIC DNA]</scope>
    <source>
        <strain evidence="2 3">CR</strain>
    </source>
</reference>
<evidence type="ECO:0000313" key="3">
    <source>
        <dbReference type="Proteomes" id="UP000030659"/>
    </source>
</evidence>
<dbReference type="AlphaFoldDB" id="W7ALF0"/>
<gene>
    <name evidence="2" type="ORF">YYG_05191</name>
</gene>
<protein>
    <recommendedName>
        <fullName evidence="4">Fam-a protein</fullName>
    </recommendedName>
</protein>
<dbReference type="Pfam" id="PF07418">
    <property type="entry name" value="PCEMA1"/>
    <property type="match status" value="1"/>
</dbReference>
<proteinExistence type="predicted"/>
<name>W7ALF0_PLAVN</name>
<sequence length="83" mass="9935">MDEFDPITFESPKGRQSMLDDPFISEADDTITDKVTGFLRRENNYGVSGWYIRPYEEGYEDMVKVNLIPYREYYERKQQNAHK</sequence>
<dbReference type="Proteomes" id="UP000030659">
    <property type="component" value="Unassembled WGS sequence"/>
</dbReference>
<evidence type="ECO:0008006" key="4">
    <source>
        <dbReference type="Google" id="ProtNLM"/>
    </source>
</evidence>
<dbReference type="InterPro" id="IPR010882">
    <property type="entry name" value="PCEMA1"/>
</dbReference>
<evidence type="ECO:0000313" key="2">
    <source>
        <dbReference type="EMBL" id="EUD69594.1"/>
    </source>
</evidence>
<organism evidence="2 3">
    <name type="scientific">Plasmodium vinckei petteri</name>
    <dbReference type="NCBI Taxonomy" id="138298"/>
    <lineage>
        <taxon>Eukaryota</taxon>
        <taxon>Sar</taxon>
        <taxon>Alveolata</taxon>
        <taxon>Apicomplexa</taxon>
        <taxon>Aconoidasida</taxon>
        <taxon>Haemosporida</taxon>
        <taxon>Plasmodiidae</taxon>
        <taxon>Plasmodium</taxon>
        <taxon>Plasmodium (Vinckeia)</taxon>
    </lineage>
</organism>
<accession>W7ALF0</accession>
<feature type="region of interest" description="Disordered" evidence="1">
    <location>
        <begin position="1"/>
        <end position="20"/>
    </location>
</feature>
<dbReference type="EMBL" id="KI965436">
    <property type="protein sequence ID" value="EUD69594.1"/>
    <property type="molecule type" value="Genomic_DNA"/>
</dbReference>
<evidence type="ECO:0000256" key="1">
    <source>
        <dbReference type="SAM" id="MobiDB-lite"/>
    </source>
</evidence>